<evidence type="ECO:0000256" key="3">
    <source>
        <dbReference type="PROSITE-ProRule" id="PRU00497"/>
    </source>
</evidence>
<dbReference type="InterPro" id="IPR031311">
    <property type="entry name" value="CHIT_BIND_RR_consensus"/>
</dbReference>
<feature type="signal peptide" evidence="4">
    <location>
        <begin position="1"/>
        <end position="16"/>
    </location>
</feature>
<dbReference type="GO" id="GO:0008010">
    <property type="term" value="F:structural constituent of chitin-based larval cuticle"/>
    <property type="evidence" value="ECO:0007669"/>
    <property type="project" value="TreeGrafter"/>
</dbReference>
<dbReference type="PROSITE" id="PS51155">
    <property type="entry name" value="CHIT_BIND_RR_2"/>
    <property type="match status" value="1"/>
</dbReference>
<dbReference type="PANTHER" id="PTHR10380:SF218">
    <property type="entry name" value="ADULT CUTICLE PROTEIN 65AA-RELATED"/>
    <property type="match status" value="1"/>
</dbReference>
<dbReference type="InterPro" id="IPR050468">
    <property type="entry name" value="Cuticle_Struct_Prot"/>
</dbReference>
<keyword evidence="1 3" id="KW-0193">Cuticle</keyword>
<dbReference type="OrthoDB" id="7441288at2759"/>
<evidence type="ECO:0000313" key="5">
    <source>
        <dbReference type="EMBL" id="CAB3237926.1"/>
    </source>
</evidence>
<gene>
    <name evidence="5" type="ORF">APLA_LOCUS7954</name>
</gene>
<reference evidence="5 6" key="1">
    <citation type="submission" date="2020-04" db="EMBL/GenBank/DDBJ databases">
        <authorList>
            <person name="Wallbank WR R."/>
            <person name="Pardo Diaz C."/>
            <person name="Kozak K."/>
            <person name="Martin S."/>
            <person name="Jiggins C."/>
            <person name="Moest M."/>
            <person name="Warren A I."/>
            <person name="Byers J.R.P. K."/>
            <person name="Montejo-Kovacevich G."/>
            <person name="Yen C E."/>
        </authorList>
    </citation>
    <scope>NUCLEOTIDE SEQUENCE [LARGE SCALE GENOMIC DNA]</scope>
</reference>
<name>A0A8S1A024_ARCPL</name>
<comment type="caution">
    <text evidence="5">The sequence shown here is derived from an EMBL/GenBank/DDBJ whole genome shotgun (WGS) entry which is preliminary data.</text>
</comment>
<dbReference type="Pfam" id="PF00379">
    <property type="entry name" value="Chitin_bind_4"/>
    <property type="match status" value="1"/>
</dbReference>
<dbReference type="InterPro" id="IPR000618">
    <property type="entry name" value="Insect_cuticle"/>
</dbReference>
<proteinExistence type="predicted"/>
<dbReference type="Proteomes" id="UP000494256">
    <property type="component" value="Unassembled WGS sequence"/>
</dbReference>
<dbReference type="PROSITE" id="PS00233">
    <property type="entry name" value="CHIT_BIND_RR_1"/>
    <property type="match status" value="1"/>
</dbReference>
<evidence type="ECO:0000256" key="1">
    <source>
        <dbReference type="ARBA" id="ARBA00022460"/>
    </source>
</evidence>
<dbReference type="PRINTS" id="PR00947">
    <property type="entry name" value="CUTICLE"/>
</dbReference>
<evidence type="ECO:0000313" key="6">
    <source>
        <dbReference type="Proteomes" id="UP000494256"/>
    </source>
</evidence>
<keyword evidence="2 4" id="KW-0732">Signal</keyword>
<accession>A0A8S1A024</accession>
<feature type="chain" id="PRO_5035748177" evidence="4">
    <location>
        <begin position="17"/>
        <end position="103"/>
    </location>
</feature>
<dbReference type="GO" id="GO:0062129">
    <property type="term" value="C:chitin-based extracellular matrix"/>
    <property type="evidence" value="ECO:0007669"/>
    <property type="project" value="TreeGrafter"/>
</dbReference>
<dbReference type="EMBL" id="CADEBD010000304">
    <property type="protein sequence ID" value="CAB3237926.1"/>
    <property type="molecule type" value="Genomic_DNA"/>
</dbReference>
<evidence type="ECO:0000256" key="2">
    <source>
        <dbReference type="ARBA" id="ARBA00022729"/>
    </source>
</evidence>
<dbReference type="PANTHER" id="PTHR10380">
    <property type="entry name" value="CUTICLE PROTEIN"/>
    <property type="match status" value="1"/>
</dbReference>
<dbReference type="AlphaFoldDB" id="A0A8S1A024"/>
<protein>
    <submittedName>
        <fullName evidence="5">Uncharacterized protein</fullName>
    </submittedName>
</protein>
<organism evidence="5 6">
    <name type="scientific">Arctia plantaginis</name>
    <name type="common">Wood tiger moth</name>
    <name type="synonym">Phalaena plantaginis</name>
    <dbReference type="NCBI Taxonomy" id="874455"/>
    <lineage>
        <taxon>Eukaryota</taxon>
        <taxon>Metazoa</taxon>
        <taxon>Ecdysozoa</taxon>
        <taxon>Arthropoda</taxon>
        <taxon>Hexapoda</taxon>
        <taxon>Insecta</taxon>
        <taxon>Pterygota</taxon>
        <taxon>Neoptera</taxon>
        <taxon>Endopterygota</taxon>
        <taxon>Lepidoptera</taxon>
        <taxon>Glossata</taxon>
        <taxon>Ditrysia</taxon>
        <taxon>Noctuoidea</taxon>
        <taxon>Erebidae</taxon>
        <taxon>Arctiinae</taxon>
        <taxon>Arctia</taxon>
    </lineage>
</organism>
<sequence>MKLFLVLALVAAVAVAVPVDPKDAVILRYDSDNIGVDRYNYNVETSDGKSASESGQLENIGTENEALVVRGQFSYTAPDGTQYTVLYTADKDGFKPQGAHIPA</sequence>
<evidence type="ECO:0000256" key="4">
    <source>
        <dbReference type="SAM" id="SignalP"/>
    </source>
</evidence>